<dbReference type="EMBL" id="JBHLTG010000009">
    <property type="protein sequence ID" value="MFC0681891.1"/>
    <property type="molecule type" value="Genomic_DNA"/>
</dbReference>
<feature type="transmembrane region" description="Helical" evidence="2">
    <location>
        <begin position="63"/>
        <end position="81"/>
    </location>
</feature>
<keyword evidence="4" id="KW-1185">Reference proteome</keyword>
<gene>
    <name evidence="3" type="ORF">ACFFGH_29000</name>
</gene>
<feature type="region of interest" description="Disordered" evidence="1">
    <location>
        <begin position="1"/>
        <end position="21"/>
    </location>
</feature>
<keyword evidence="2" id="KW-0472">Membrane</keyword>
<evidence type="ECO:0000313" key="3">
    <source>
        <dbReference type="EMBL" id="MFC0681891.1"/>
    </source>
</evidence>
<proteinExistence type="predicted"/>
<feature type="transmembrane region" description="Helical" evidence="2">
    <location>
        <begin position="32"/>
        <end position="51"/>
    </location>
</feature>
<keyword evidence="2" id="KW-1133">Transmembrane helix</keyword>
<protein>
    <submittedName>
        <fullName evidence="3">Uncharacterized protein</fullName>
    </submittedName>
</protein>
<evidence type="ECO:0000256" key="1">
    <source>
        <dbReference type="SAM" id="MobiDB-lite"/>
    </source>
</evidence>
<dbReference type="Proteomes" id="UP001589896">
    <property type="component" value="Unassembled WGS sequence"/>
</dbReference>
<name>A0ABV6RY32_9GAMM</name>
<dbReference type="RefSeq" id="WP_386675364.1">
    <property type="nucleotide sequence ID" value="NZ_JBHLTG010000009.1"/>
</dbReference>
<comment type="caution">
    <text evidence="3">The sequence shown here is derived from an EMBL/GenBank/DDBJ whole genome shotgun (WGS) entry which is preliminary data.</text>
</comment>
<organism evidence="3 4">
    <name type="scientific">Lysobacter korlensis</name>
    <dbReference type="NCBI Taxonomy" id="553636"/>
    <lineage>
        <taxon>Bacteria</taxon>
        <taxon>Pseudomonadati</taxon>
        <taxon>Pseudomonadota</taxon>
        <taxon>Gammaproteobacteria</taxon>
        <taxon>Lysobacterales</taxon>
        <taxon>Lysobacteraceae</taxon>
        <taxon>Lysobacter</taxon>
    </lineage>
</organism>
<evidence type="ECO:0000256" key="2">
    <source>
        <dbReference type="SAM" id="Phobius"/>
    </source>
</evidence>
<accession>A0ABV6RY32</accession>
<sequence>MSYTPGAAGNQAARPSKSHTHETKAFYKTSEFIFYVVVSVAILIAAAMVDNGEDGQGFGADKAWSYVALLTVGYMISRGLSKAGSHHRDNH</sequence>
<evidence type="ECO:0000313" key="4">
    <source>
        <dbReference type="Proteomes" id="UP001589896"/>
    </source>
</evidence>
<reference evidence="3 4" key="1">
    <citation type="submission" date="2024-09" db="EMBL/GenBank/DDBJ databases">
        <authorList>
            <person name="Sun Q."/>
            <person name="Mori K."/>
        </authorList>
    </citation>
    <scope>NUCLEOTIDE SEQUENCE [LARGE SCALE GENOMIC DNA]</scope>
    <source>
        <strain evidence="3 4">KCTC 23076</strain>
    </source>
</reference>
<keyword evidence="2" id="KW-0812">Transmembrane</keyword>